<proteinExistence type="predicted"/>
<dbReference type="RefSeq" id="WP_396945238.1">
    <property type="nucleotide sequence ID" value="NZ_JBIRXV010000001.1"/>
</dbReference>
<organism evidence="1 2">
    <name type="scientific">Nocardia beijingensis</name>
    <dbReference type="NCBI Taxonomy" id="95162"/>
    <lineage>
        <taxon>Bacteria</taxon>
        <taxon>Bacillati</taxon>
        <taxon>Actinomycetota</taxon>
        <taxon>Actinomycetes</taxon>
        <taxon>Mycobacteriales</taxon>
        <taxon>Nocardiaceae</taxon>
        <taxon>Nocardia</taxon>
    </lineage>
</organism>
<comment type="caution">
    <text evidence="1">The sequence shown here is derived from an EMBL/GenBank/DDBJ whole genome shotgun (WGS) entry which is preliminary data.</text>
</comment>
<dbReference type="InterPro" id="IPR004401">
    <property type="entry name" value="YbaB/EbfC"/>
</dbReference>
<dbReference type="EMBL" id="JBIRXV010000001">
    <property type="protein sequence ID" value="MFI2320262.1"/>
    <property type="molecule type" value="Genomic_DNA"/>
</dbReference>
<dbReference type="InterPro" id="IPR036894">
    <property type="entry name" value="YbaB-like_sf"/>
</dbReference>
<protein>
    <submittedName>
        <fullName evidence="1">YbaB/EbfC family nucleoid-associated protein</fullName>
    </submittedName>
</protein>
<dbReference type="Proteomes" id="UP001611450">
    <property type="component" value="Unassembled WGS sequence"/>
</dbReference>
<accession>A0ABW7WC16</accession>
<evidence type="ECO:0000313" key="1">
    <source>
        <dbReference type="EMBL" id="MFI2320262.1"/>
    </source>
</evidence>
<dbReference type="SUPFAM" id="SSF82607">
    <property type="entry name" value="YbaB-like"/>
    <property type="match status" value="1"/>
</dbReference>
<keyword evidence="2" id="KW-1185">Reference proteome</keyword>
<gene>
    <name evidence="1" type="ORF">ACH47G_07215</name>
</gene>
<evidence type="ECO:0000313" key="2">
    <source>
        <dbReference type="Proteomes" id="UP001611450"/>
    </source>
</evidence>
<name>A0ABW7WC16_9NOCA</name>
<dbReference type="Pfam" id="PF02575">
    <property type="entry name" value="YbaB_DNA_bd"/>
    <property type="match status" value="1"/>
</dbReference>
<reference evidence="1 2" key="1">
    <citation type="submission" date="2024-10" db="EMBL/GenBank/DDBJ databases">
        <title>The Natural Products Discovery Center: Release of the First 8490 Sequenced Strains for Exploring Actinobacteria Biosynthetic Diversity.</title>
        <authorList>
            <person name="Kalkreuter E."/>
            <person name="Kautsar S.A."/>
            <person name="Yang D."/>
            <person name="Bader C.D."/>
            <person name="Teijaro C.N."/>
            <person name="Fluegel L."/>
            <person name="Davis C.M."/>
            <person name="Simpson J.R."/>
            <person name="Lauterbach L."/>
            <person name="Steele A.D."/>
            <person name="Gui C."/>
            <person name="Meng S."/>
            <person name="Li G."/>
            <person name="Viehrig K."/>
            <person name="Ye F."/>
            <person name="Su P."/>
            <person name="Kiefer A.F."/>
            <person name="Nichols A."/>
            <person name="Cepeda A.J."/>
            <person name="Yan W."/>
            <person name="Fan B."/>
            <person name="Jiang Y."/>
            <person name="Adhikari A."/>
            <person name="Zheng C.-J."/>
            <person name="Schuster L."/>
            <person name="Cowan T.M."/>
            <person name="Smanski M.J."/>
            <person name="Chevrette M.G."/>
            <person name="De Carvalho L.P.S."/>
            <person name="Shen B."/>
        </authorList>
    </citation>
    <scope>NUCLEOTIDE SEQUENCE [LARGE SCALE GENOMIC DNA]</scope>
    <source>
        <strain evidence="1 2">NPDC019626</strain>
    </source>
</reference>
<sequence length="150" mass="16145">MPVDRWERDGLRSANSGIRNQVDHILDALAAQRPHLAEVRDKLAAVRCTAESADELVAVTVDAAGVLLDVRFAPTALRSTPEQLGRSVTEAGRQAARLARDRHAAIIAPMVAEADAIPDLPDLVPGAPSLRTVWDPARDEAQTETRHPAP</sequence>
<dbReference type="Gene3D" id="3.30.1310.10">
    <property type="entry name" value="Nucleoid-associated protein YbaB-like domain"/>
    <property type="match status" value="1"/>
</dbReference>